<dbReference type="PANTHER" id="PTHR47723">
    <property type="entry name" value="OS05G0353850 PROTEIN"/>
    <property type="match status" value="1"/>
</dbReference>
<dbReference type="Pfam" id="PF13456">
    <property type="entry name" value="RVT_3"/>
    <property type="match status" value="1"/>
</dbReference>
<dbReference type="Proteomes" id="UP001281410">
    <property type="component" value="Unassembled WGS sequence"/>
</dbReference>
<dbReference type="InterPro" id="IPR053151">
    <property type="entry name" value="RNase_H-like"/>
</dbReference>
<organism evidence="2 3">
    <name type="scientific">Dipteronia sinensis</name>
    <dbReference type="NCBI Taxonomy" id="43782"/>
    <lineage>
        <taxon>Eukaryota</taxon>
        <taxon>Viridiplantae</taxon>
        <taxon>Streptophyta</taxon>
        <taxon>Embryophyta</taxon>
        <taxon>Tracheophyta</taxon>
        <taxon>Spermatophyta</taxon>
        <taxon>Magnoliopsida</taxon>
        <taxon>eudicotyledons</taxon>
        <taxon>Gunneridae</taxon>
        <taxon>Pentapetalae</taxon>
        <taxon>rosids</taxon>
        <taxon>malvids</taxon>
        <taxon>Sapindales</taxon>
        <taxon>Sapindaceae</taxon>
        <taxon>Hippocastanoideae</taxon>
        <taxon>Acereae</taxon>
        <taxon>Dipteronia</taxon>
    </lineage>
</organism>
<evidence type="ECO:0000313" key="2">
    <source>
        <dbReference type="EMBL" id="KAK3219351.1"/>
    </source>
</evidence>
<evidence type="ECO:0000313" key="3">
    <source>
        <dbReference type="Proteomes" id="UP001281410"/>
    </source>
</evidence>
<gene>
    <name evidence="2" type="ORF">Dsin_013321</name>
</gene>
<name>A0AAE0E8V9_9ROSI</name>
<dbReference type="InterPro" id="IPR044730">
    <property type="entry name" value="RNase_H-like_dom_plant"/>
</dbReference>
<keyword evidence="3" id="KW-1185">Reference proteome</keyword>
<dbReference type="GO" id="GO:0004523">
    <property type="term" value="F:RNA-DNA hybrid ribonuclease activity"/>
    <property type="evidence" value="ECO:0007669"/>
    <property type="project" value="InterPro"/>
</dbReference>
<dbReference type="EMBL" id="JANJYJ010000004">
    <property type="protein sequence ID" value="KAK3219351.1"/>
    <property type="molecule type" value="Genomic_DNA"/>
</dbReference>
<dbReference type="SUPFAM" id="SSF53098">
    <property type="entry name" value="Ribonuclease H-like"/>
    <property type="match status" value="1"/>
</dbReference>
<dbReference type="AlphaFoldDB" id="A0AAE0E8V9"/>
<dbReference type="GO" id="GO:0003676">
    <property type="term" value="F:nucleic acid binding"/>
    <property type="evidence" value="ECO:0007669"/>
    <property type="project" value="InterPro"/>
</dbReference>
<dbReference type="PANTHER" id="PTHR47723:SF22">
    <property type="entry name" value="RNASE H TYPE-1 DOMAIN-CONTAINING PROTEIN"/>
    <property type="match status" value="1"/>
</dbReference>
<protein>
    <recommendedName>
        <fullName evidence="1">RNase H type-1 domain-containing protein</fullName>
    </recommendedName>
</protein>
<feature type="domain" description="RNase H type-1" evidence="1">
    <location>
        <begin position="12"/>
        <end position="112"/>
    </location>
</feature>
<evidence type="ECO:0000259" key="1">
    <source>
        <dbReference type="Pfam" id="PF13456"/>
    </source>
</evidence>
<dbReference type="Gene3D" id="3.30.420.10">
    <property type="entry name" value="Ribonuclease H-like superfamily/Ribonuclease H"/>
    <property type="match status" value="1"/>
</dbReference>
<sequence>MDSPDDRCFKVNVDGSARGSLGQAGIRDVLRDHKGKVLCIFSANIGIQDAVTAEIQALARACDLCASKPELEGKNIVFVSYSKVVVSRINSNGFGNLKHHQLIYDIRSHLNRIG</sequence>
<dbReference type="InterPro" id="IPR036397">
    <property type="entry name" value="RNaseH_sf"/>
</dbReference>
<accession>A0AAE0E8V9</accession>
<dbReference type="InterPro" id="IPR012337">
    <property type="entry name" value="RNaseH-like_sf"/>
</dbReference>
<proteinExistence type="predicted"/>
<comment type="caution">
    <text evidence="2">The sequence shown here is derived from an EMBL/GenBank/DDBJ whole genome shotgun (WGS) entry which is preliminary data.</text>
</comment>
<dbReference type="CDD" id="cd06222">
    <property type="entry name" value="RNase_H_like"/>
    <property type="match status" value="1"/>
</dbReference>
<reference evidence="2" key="1">
    <citation type="journal article" date="2023" name="Plant J.">
        <title>Genome sequences and population genomics provide insights into the demographic history, inbreeding, and mutation load of two 'living fossil' tree species of Dipteronia.</title>
        <authorList>
            <person name="Feng Y."/>
            <person name="Comes H.P."/>
            <person name="Chen J."/>
            <person name="Zhu S."/>
            <person name="Lu R."/>
            <person name="Zhang X."/>
            <person name="Li P."/>
            <person name="Qiu J."/>
            <person name="Olsen K.M."/>
            <person name="Qiu Y."/>
        </authorList>
    </citation>
    <scope>NUCLEOTIDE SEQUENCE</scope>
    <source>
        <strain evidence="2">NBL</strain>
    </source>
</reference>
<dbReference type="InterPro" id="IPR002156">
    <property type="entry name" value="RNaseH_domain"/>
</dbReference>